<sequence length="201" mass="22903">MAQPQTVAPARYTVEEYLALEETADQRHEYFEGEVYAMSGASATHHTIRQNCVISLRAGLRGRGCKVYDEGMKLAVQEGRYYTYPDVLVTGHADDVDEPFVVRHPVLLIEILSPSTADRDRSWKFNQYKQLPSLQHYVLITQHTCLVEWFRREESGVWSFTPLAELTDVLEIPELGLTMQVADIYDELDITPMQAQPPAAQ</sequence>
<dbReference type="PANTHER" id="PTHR36558:SF1">
    <property type="entry name" value="RESTRICTION ENDONUCLEASE DOMAIN-CONTAINING PROTEIN-RELATED"/>
    <property type="match status" value="1"/>
</dbReference>
<organism evidence="2 3">
    <name type="scientific">Hymenobacter rubripertinctus</name>
    <dbReference type="NCBI Taxonomy" id="2029981"/>
    <lineage>
        <taxon>Bacteria</taxon>
        <taxon>Pseudomonadati</taxon>
        <taxon>Bacteroidota</taxon>
        <taxon>Cytophagia</taxon>
        <taxon>Cytophagales</taxon>
        <taxon>Hymenobacteraceae</taxon>
        <taxon>Hymenobacter</taxon>
    </lineage>
</organism>
<accession>A0A418R1W5</accession>
<dbReference type="AlphaFoldDB" id="A0A418R1W5"/>
<feature type="domain" description="Putative restriction endonuclease" evidence="1">
    <location>
        <begin position="14"/>
        <end position="180"/>
    </location>
</feature>
<reference evidence="2 3" key="1">
    <citation type="submission" date="2019-01" db="EMBL/GenBank/DDBJ databases">
        <title>Hymenobacter humicola sp. nov., isolated from soils in Antarctica.</title>
        <authorList>
            <person name="Sedlacek I."/>
            <person name="Holochova P."/>
            <person name="Kralova S."/>
            <person name="Pantucek R."/>
            <person name="Stankova E."/>
            <person name="Vrbovska V."/>
            <person name="Kristofova L."/>
            <person name="Svec P."/>
            <person name="Busse H.-J."/>
        </authorList>
    </citation>
    <scope>NUCLEOTIDE SEQUENCE [LARGE SCALE GENOMIC DNA]</scope>
    <source>
        <strain evidence="2 3">CCM 8852</strain>
    </source>
</reference>
<name>A0A418R1W5_9BACT</name>
<dbReference type="Pfam" id="PF05685">
    <property type="entry name" value="Uma2"/>
    <property type="match status" value="1"/>
</dbReference>
<dbReference type="EMBL" id="QYCN01000009">
    <property type="protein sequence ID" value="RIY11368.1"/>
    <property type="molecule type" value="Genomic_DNA"/>
</dbReference>
<evidence type="ECO:0000259" key="1">
    <source>
        <dbReference type="Pfam" id="PF05685"/>
    </source>
</evidence>
<dbReference type="Gene3D" id="3.90.1570.10">
    <property type="entry name" value="tt1808, chain A"/>
    <property type="match status" value="1"/>
</dbReference>
<gene>
    <name evidence="2" type="ORF">D0T11_07865</name>
</gene>
<evidence type="ECO:0000313" key="2">
    <source>
        <dbReference type="EMBL" id="RIY11368.1"/>
    </source>
</evidence>
<keyword evidence="3" id="KW-1185">Reference proteome</keyword>
<proteinExistence type="predicted"/>
<keyword evidence="2" id="KW-0378">Hydrolase</keyword>
<dbReference type="OrthoDB" id="668969at2"/>
<dbReference type="InterPro" id="IPR008538">
    <property type="entry name" value="Uma2"/>
</dbReference>
<keyword evidence="2" id="KW-0540">Nuclease</keyword>
<dbReference type="GO" id="GO:0004519">
    <property type="term" value="F:endonuclease activity"/>
    <property type="evidence" value="ECO:0007669"/>
    <property type="project" value="UniProtKB-KW"/>
</dbReference>
<dbReference type="InterPro" id="IPR011335">
    <property type="entry name" value="Restrct_endonuc-II-like"/>
</dbReference>
<dbReference type="InterPro" id="IPR012296">
    <property type="entry name" value="Nuclease_put_TT1808"/>
</dbReference>
<evidence type="ECO:0000313" key="3">
    <source>
        <dbReference type="Proteomes" id="UP000284250"/>
    </source>
</evidence>
<dbReference type="CDD" id="cd06260">
    <property type="entry name" value="DUF820-like"/>
    <property type="match status" value="1"/>
</dbReference>
<keyword evidence="2" id="KW-0255">Endonuclease</keyword>
<dbReference type="Proteomes" id="UP000284250">
    <property type="component" value="Unassembled WGS sequence"/>
</dbReference>
<dbReference type="RefSeq" id="WP_119655233.1">
    <property type="nucleotide sequence ID" value="NZ_JBHUOI010000013.1"/>
</dbReference>
<dbReference type="PANTHER" id="PTHR36558">
    <property type="entry name" value="GLR1098 PROTEIN"/>
    <property type="match status" value="1"/>
</dbReference>
<dbReference type="SUPFAM" id="SSF52980">
    <property type="entry name" value="Restriction endonuclease-like"/>
    <property type="match status" value="1"/>
</dbReference>
<protein>
    <submittedName>
        <fullName evidence="2">Uma2 family endonuclease</fullName>
    </submittedName>
</protein>
<comment type="caution">
    <text evidence="2">The sequence shown here is derived from an EMBL/GenBank/DDBJ whole genome shotgun (WGS) entry which is preliminary data.</text>
</comment>